<comment type="subunit">
    <text evidence="3 9">Homodimer.</text>
</comment>
<feature type="transmembrane region" description="Helical" evidence="9">
    <location>
        <begin position="161"/>
        <end position="180"/>
    </location>
</feature>
<feature type="transmembrane region" description="Helical" evidence="9">
    <location>
        <begin position="226"/>
        <end position="245"/>
    </location>
</feature>
<dbReference type="Proteomes" id="UP000663760">
    <property type="component" value="Chromosome 11"/>
</dbReference>
<keyword evidence="9" id="KW-0460">Magnesium</keyword>
<keyword evidence="6 9" id="KW-1133">Transmembrane helix</keyword>
<evidence type="ECO:0000256" key="3">
    <source>
        <dbReference type="ARBA" id="ARBA00011738"/>
    </source>
</evidence>
<gene>
    <name evidence="10" type="ORF">SI8410_11015942</name>
</gene>
<proteinExistence type="inferred from homology"/>
<dbReference type="SUPFAM" id="SSF103481">
    <property type="entry name" value="Multidrug resistance efflux transporter EmrE"/>
    <property type="match status" value="1"/>
</dbReference>
<evidence type="ECO:0000256" key="9">
    <source>
        <dbReference type="RuleBase" id="RU363078"/>
    </source>
</evidence>
<dbReference type="GO" id="GO:0015095">
    <property type="term" value="F:magnesium ion transmembrane transporter activity"/>
    <property type="evidence" value="ECO:0007669"/>
    <property type="project" value="UniProtKB-UniRule"/>
</dbReference>
<evidence type="ECO:0000256" key="1">
    <source>
        <dbReference type="ARBA" id="ARBA00004141"/>
    </source>
</evidence>
<dbReference type="GO" id="GO:0005886">
    <property type="term" value="C:plasma membrane"/>
    <property type="evidence" value="ECO:0007669"/>
    <property type="project" value="UniProtKB-SubCell"/>
</dbReference>
<comment type="similarity">
    <text evidence="2 9">Belongs to the NIPA (TC 2.A.7) family.</text>
</comment>
<evidence type="ECO:0000256" key="4">
    <source>
        <dbReference type="ARBA" id="ARBA00022692"/>
    </source>
</evidence>
<dbReference type="EMBL" id="LR746274">
    <property type="protein sequence ID" value="CAA7405264.1"/>
    <property type="molecule type" value="Genomic_DNA"/>
</dbReference>
<dbReference type="OrthoDB" id="6428174at2759"/>
<dbReference type="GO" id="GO:0005769">
    <property type="term" value="C:early endosome"/>
    <property type="evidence" value="ECO:0007669"/>
    <property type="project" value="UniProtKB-SubCell"/>
</dbReference>
<keyword evidence="7 9" id="KW-0472">Membrane</keyword>
<dbReference type="Pfam" id="PF05653">
    <property type="entry name" value="Mg_trans_NIPA"/>
    <property type="match status" value="1"/>
</dbReference>
<feature type="transmembrane region" description="Helical" evidence="9">
    <location>
        <begin position="22"/>
        <end position="41"/>
    </location>
</feature>
<evidence type="ECO:0000256" key="7">
    <source>
        <dbReference type="ARBA" id="ARBA00023136"/>
    </source>
</evidence>
<keyword evidence="11" id="KW-1185">Reference proteome</keyword>
<accession>A0A7I8L7L8</accession>
<keyword evidence="9" id="KW-0406">Ion transport</keyword>
<keyword evidence="4 9" id="KW-0812">Transmembrane</keyword>
<protein>
    <recommendedName>
        <fullName evidence="9">Probable magnesium transporter</fullName>
    </recommendedName>
</protein>
<keyword evidence="5 9" id="KW-0967">Endosome</keyword>
<comment type="subcellular location">
    <subcellularLocation>
        <location evidence="9">Cell membrane</location>
        <topology evidence="9">Multi-pass membrane protein</topology>
    </subcellularLocation>
    <subcellularLocation>
        <location evidence="9">Early endosome</location>
    </subcellularLocation>
    <subcellularLocation>
        <location evidence="1">Membrane</location>
        <topology evidence="1">Multi-pass membrane protein</topology>
    </subcellularLocation>
</comment>
<reference evidence="10" key="1">
    <citation type="submission" date="2020-02" db="EMBL/GenBank/DDBJ databases">
        <authorList>
            <person name="Scholz U."/>
            <person name="Mascher M."/>
            <person name="Fiebig A."/>
        </authorList>
    </citation>
    <scope>NUCLEOTIDE SEQUENCE</scope>
</reference>
<evidence type="ECO:0000256" key="5">
    <source>
        <dbReference type="ARBA" id="ARBA00022753"/>
    </source>
</evidence>
<feature type="transmembrane region" description="Helical" evidence="9">
    <location>
        <begin position="257"/>
        <end position="277"/>
    </location>
</feature>
<dbReference type="InterPro" id="IPR037185">
    <property type="entry name" value="EmrE-like"/>
</dbReference>
<comment type="function">
    <text evidence="8 9">Acts as a Mg(2+) transporter. Can also transport other divalent cations such as Fe(2+), Sr(2+), Ba(2+), Mn(2+) and Co(2+) but to a much less extent than Mg(2+).</text>
</comment>
<keyword evidence="9" id="KW-0813">Transport</keyword>
<feature type="transmembrane region" description="Helical" evidence="9">
    <location>
        <begin position="192"/>
        <end position="214"/>
    </location>
</feature>
<dbReference type="InterPro" id="IPR008521">
    <property type="entry name" value="Mg_trans_NIPA"/>
</dbReference>
<dbReference type="PANTHER" id="PTHR12570">
    <property type="match status" value="1"/>
</dbReference>
<feature type="transmembrane region" description="Helical" evidence="9">
    <location>
        <begin position="321"/>
        <end position="344"/>
    </location>
</feature>
<feature type="transmembrane region" description="Helical" evidence="9">
    <location>
        <begin position="289"/>
        <end position="309"/>
    </location>
</feature>
<organism evidence="10 11">
    <name type="scientific">Spirodela intermedia</name>
    <name type="common">Intermediate duckweed</name>
    <dbReference type="NCBI Taxonomy" id="51605"/>
    <lineage>
        <taxon>Eukaryota</taxon>
        <taxon>Viridiplantae</taxon>
        <taxon>Streptophyta</taxon>
        <taxon>Embryophyta</taxon>
        <taxon>Tracheophyta</taxon>
        <taxon>Spermatophyta</taxon>
        <taxon>Magnoliopsida</taxon>
        <taxon>Liliopsida</taxon>
        <taxon>Araceae</taxon>
        <taxon>Lemnoideae</taxon>
        <taxon>Spirodela</taxon>
    </lineage>
</organism>
<evidence type="ECO:0000256" key="6">
    <source>
        <dbReference type="ARBA" id="ARBA00022989"/>
    </source>
</evidence>
<feature type="transmembrane region" description="Helical" evidence="9">
    <location>
        <begin position="121"/>
        <end position="141"/>
    </location>
</feature>
<evidence type="ECO:0000313" key="10">
    <source>
        <dbReference type="EMBL" id="CAA7405264.1"/>
    </source>
</evidence>
<evidence type="ECO:0000256" key="2">
    <source>
        <dbReference type="ARBA" id="ARBA00007001"/>
    </source>
</evidence>
<sequence length="346" mass="37026">MAFSPSGGGPPGSEVAHFSDNLKGFVLAVASSLFIGSSFIFKKKGLRRSGSCGSGAAVGGHGYLREPLWWLGLVTMIVGEISNFVAYTFAPAVLVTPLGALSIIVSSILAHFLLEEKLKKMGVWGCVLCIVGSTVIVLHAPEERTPGSVDEIWNLAIQPEFLLYTAAVVAASLVLMLHYSPLYGQTNILIDLGICSMIGSLTVMSIKAIGIAIKLTVEGTNQAGRFQAWVFAMVAATCIIIQLNYLNKALDTFNTAVVSPIYYVMFTTFTIAASSIMFKDWSGQKASDIASVFCGFITVLAGTTLLHSTKEPDSLSAAGPPLSLSLSLPPSIYLYIYIYIYIYIYV</sequence>
<evidence type="ECO:0000313" key="11">
    <source>
        <dbReference type="Proteomes" id="UP000663760"/>
    </source>
</evidence>
<feature type="transmembrane region" description="Helical" evidence="9">
    <location>
        <begin position="95"/>
        <end position="114"/>
    </location>
</feature>
<evidence type="ECO:0000256" key="8">
    <source>
        <dbReference type="ARBA" id="ARBA00025284"/>
    </source>
</evidence>
<name>A0A7I8L7L8_SPIIN</name>
<dbReference type="PANTHER" id="PTHR12570:SF25">
    <property type="entry name" value="MAGNESIUM TRANSPORTER-RELATED"/>
    <property type="match status" value="1"/>
</dbReference>
<dbReference type="AlphaFoldDB" id="A0A7I8L7L8"/>
<keyword evidence="9" id="KW-1003">Cell membrane</keyword>